<reference evidence="2 3" key="1">
    <citation type="submission" date="2021-05" db="EMBL/GenBank/DDBJ databases">
        <title>Genome Assembly of Synthetic Allotetraploid Brassica napus Reveals Homoeologous Exchanges between Subgenomes.</title>
        <authorList>
            <person name="Davis J.T."/>
        </authorList>
    </citation>
    <scope>NUCLEOTIDE SEQUENCE [LARGE SCALE GENOMIC DNA]</scope>
    <source>
        <strain evidence="3">cv. Da-Ae</strain>
        <tissue evidence="2">Seedling</tissue>
    </source>
</reference>
<comment type="caution">
    <text evidence="2">The sequence shown here is derived from an EMBL/GenBank/DDBJ whole genome shotgun (WGS) entry which is preliminary data.</text>
</comment>
<protein>
    <submittedName>
        <fullName evidence="2">Uncharacterized protein</fullName>
    </submittedName>
</protein>
<evidence type="ECO:0000313" key="2">
    <source>
        <dbReference type="EMBL" id="KAH0890761.1"/>
    </source>
</evidence>
<dbReference type="Proteomes" id="UP000824890">
    <property type="component" value="Unassembled WGS sequence"/>
</dbReference>
<evidence type="ECO:0000313" key="3">
    <source>
        <dbReference type="Proteomes" id="UP000824890"/>
    </source>
</evidence>
<name>A0ABQ8AE42_BRANA</name>
<evidence type="ECO:0000256" key="1">
    <source>
        <dbReference type="SAM" id="MobiDB-lite"/>
    </source>
</evidence>
<sequence>FFFRQVLFLLIKRAKPKRSKPKYTKYQTKGPQTQRATTLMAEAQRLKSLQRNHSYSTPLCLHAGEFHRSNEISSDYTGEPRTTDILLLYVLAVVGEFHHHPRSHPRWPTTPYLTTRTTPHLSHLDLITTTQRTSGSKTAARSFASLHSPGDGGSEKASTSRIKTGDDGSRVASISRKKHHLNMQAAPSPPGASN</sequence>
<keyword evidence="3" id="KW-1185">Reference proteome</keyword>
<dbReference type="EMBL" id="JAGKQM010000013">
    <property type="protein sequence ID" value="KAH0890761.1"/>
    <property type="molecule type" value="Genomic_DNA"/>
</dbReference>
<feature type="non-terminal residue" evidence="2">
    <location>
        <position position="1"/>
    </location>
</feature>
<proteinExistence type="predicted"/>
<gene>
    <name evidence="2" type="ORF">HID58_053190</name>
</gene>
<accession>A0ABQ8AE42</accession>
<feature type="region of interest" description="Disordered" evidence="1">
    <location>
        <begin position="131"/>
        <end position="194"/>
    </location>
</feature>
<organism evidence="2 3">
    <name type="scientific">Brassica napus</name>
    <name type="common">Rape</name>
    <dbReference type="NCBI Taxonomy" id="3708"/>
    <lineage>
        <taxon>Eukaryota</taxon>
        <taxon>Viridiplantae</taxon>
        <taxon>Streptophyta</taxon>
        <taxon>Embryophyta</taxon>
        <taxon>Tracheophyta</taxon>
        <taxon>Spermatophyta</taxon>
        <taxon>Magnoliopsida</taxon>
        <taxon>eudicotyledons</taxon>
        <taxon>Gunneridae</taxon>
        <taxon>Pentapetalae</taxon>
        <taxon>rosids</taxon>
        <taxon>malvids</taxon>
        <taxon>Brassicales</taxon>
        <taxon>Brassicaceae</taxon>
        <taxon>Brassiceae</taxon>
        <taxon>Brassica</taxon>
    </lineage>
</organism>